<proteinExistence type="predicted"/>
<gene>
    <name evidence="1" type="primary">AlNc14C10G1310</name>
    <name evidence="1" type="ORF">ALNC14_015040</name>
</gene>
<evidence type="ECO:0000313" key="1">
    <source>
        <dbReference type="EMBL" id="CCA15361.1"/>
    </source>
</evidence>
<reference evidence="1" key="1">
    <citation type="journal article" date="2011" name="PLoS Biol.">
        <title>Gene gain and loss during evolution of obligate parasitism in the white rust pathogen of Arabidopsis thaliana.</title>
        <authorList>
            <person name="Kemen E."/>
            <person name="Gardiner A."/>
            <person name="Schultz-Larsen T."/>
            <person name="Kemen A.C."/>
            <person name="Balmuth A.L."/>
            <person name="Robert-Seilaniantz A."/>
            <person name="Bailey K."/>
            <person name="Holub E."/>
            <person name="Studholme D.J."/>
            <person name="Maclean D."/>
            <person name="Jones J.D."/>
        </authorList>
    </citation>
    <scope>NUCLEOTIDE SEQUENCE</scope>
</reference>
<reference evidence="1" key="2">
    <citation type="submission" date="2011-02" db="EMBL/GenBank/DDBJ databases">
        <authorList>
            <person name="MacLean D."/>
        </authorList>
    </citation>
    <scope>NUCLEOTIDE SEQUENCE</scope>
</reference>
<dbReference type="GO" id="GO:0006325">
    <property type="term" value="P:chromatin organization"/>
    <property type="evidence" value="ECO:0007669"/>
    <property type="project" value="InterPro"/>
</dbReference>
<sequence length="222" mass="24993">MGSFECVDEDKVGGFIHGIAKFSVLCEISFVALMSSRLYTGKFIEKYTVGAESEHPPMKNHVLCLCFVDFFSFLLETWTRRIVSKEGDNARQLPNVDVTKVDISPNPAPLCGSLRLTVDFTLDRPLQNAEWLIKYLVDSVHHRHVIELGTVPKSNYIHGENRFDFSVDSIDVNLIQPSHLTNCGLLVASLKDDQGVIMDLNMVVQVSVQDNILHRIVYSPLE</sequence>
<organism evidence="1">
    <name type="scientific">Albugo laibachii Nc14</name>
    <dbReference type="NCBI Taxonomy" id="890382"/>
    <lineage>
        <taxon>Eukaryota</taxon>
        <taxon>Sar</taxon>
        <taxon>Stramenopiles</taxon>
        <taxon>Oomycota</taxon>
        <taxon>Peronosporomycetes</taxon>
        <taxon>Albuginales</taxon>
        <taxon>Albuginaceae</taxon>
        <taxon>Albugo</taxon>
    </lineage>
</organism>
<dbReference type="GO" id="GO:0005634">
    <property type="term" value="C:nucleus"/>
    <property type="evidence" value="ECO:0007669"/>
    <property type="project" value="InterPro"/>
</dbReference>
<dbReference type="Gene3D" id="2.60.40.1490">
    <property type="entry name" value="Histone chaperone ASF1-like"/>
    <property type="match status" value="1"/>
</dbReference>
<name>F0W2S5_9STRA</name>
<protein>
    <submittedName>
        <fullName evidence="1">Uncharacterized protein AlNc14C10G1310</fullName>
    </submittedName>
</protein>
<dbReference type="AlphaFoldDB" id="F0W2S5"/>
<dbReference type="HOGENOM" id="CLU_1247305_0_0_1"/>
<dbReference type="InterPro" id="IPR036747">
    <property type="entry name" value="ASF1-like_sf"/>
</dbReference>
<dbReference type="EMBL" id="FR824055">
    <property type="protein sequence ID" value="CCA15361.1"/>
    <property type="molecule type" value="Genomic_DNA"/>
</dbReference>
<dbReference type="SUPFAM" id="SSF101546">
    <property type="entry name" value="ASF1-like"/>
    <property type="match status" value="1"/>
</dbReference>
<accession>F0W2S5</accession>